<dbReference type="RefSeq" id="WP_002716824.1">
    <property type="nucleotide sequence ID" value="NZ_UFSI01000001.1"/>
</dbReference>
<proteinExistence type="predicted"/>
<dbReference type="PANTHER" id="PTHR30024:SF2">
    <property type="entry name" value="ABC TRANSPORTER SUBSTRATE-BINDING PROTEIN"/>
    <property type="match status" value="1"/>
</dbReference>
<gene>
    <name evidence="2" type="ORF">NCTC12722_03215</name>
</gene>
<keyword evidence="1" id="KW-0732">Signal</keyword>
<name>A0A380WCY2_AFIFE</name>
<feature type="signal peptide" evidence="1">
    <location>
        <begin position="1"/>
        <end position="26"/>
    </location>
</feature>
<dbReference type="PANTHER" id="PTHR30024">
    <property type="entry name" value="ALIPHATIC SULFONATES-BINDING PROTEIN-RELATED"/>
    <property type="match status" value="1"/>
</dbReference>
<dbReference type="SUPFAM" id="SSF53850">
    <property type="entry name" value="Periplasmic binding protein-like II"/>
    <property type="match status" value="1"/>
</dbReference>
<dbReference type="AlphaFoldDB" id="A0A380WCY2"/>
<organism evidence="2 3">
    <name type="scientific">Afipia felis</name>
    <name type="common">Cat scratch disease bacillus</name>
    <dbReference type="NCBI Taxonomy" id="1035"/>
    <lineage>
        <taxon>Bacteria</taxon>
        <taxon>Pseudomonadati</taxon>
        <taxon>Pseudomonadota</taxon>
        <taxon>Alphaproteobacteria</taxon>
        <taxon>Hyphomicrobiales</taxon>
        <taxon>Nitrobacteraceae</taxon>
        <taxon>Afipia</taxon>
    </lineage>
</organism>
<sequence length="335" mass="36835">MLKIRSLLLIELLFFGTCNFSTPAQAETKHVRIAQQYGISYLPLMMVVEKGLLKKHAKEAGLGDIDVSFLKLAGSNVMNEALLSGSLDFASGGLTGLIILWAKSKGAIKAVSAVTSMPIYLNTRNPDVKTIADFTDKDKIALPAVKVSPHAVVLQMAAAKTFGNESYAKLDRLTVSLSHADGMAALMSGVSEIDSHFTAPPYQYQELKTGKVHRVLSSYDVAGQNSTFVLVWASEKFRKENPKTYDAFVAALNEAMDIINKDKRAAAKFYVETSKEKISEDDIYQIISNHENTFTTVPSGISTYTDFMYKVGIIRTKPNSWKDLFFDNAHKLAGN</sequence>
<dbReference type="Pfam" id="PF13379">
    <property type="entry name" value="NMT1_2"/>
    <property type="match status" value="1"/>
</dbReference>
<accession>A0A380WCY2</accession>
<evidence type="ECO:0000256" key="1">
    <source>
        <dbReference type="SAM" id="SignalP"/>
    </source>
</evidence>
<dbReference type="Proteomes" id="UP000254343">
    <property type="component" value="Unassembled WGS sequence"/>
</dbReference>
<protein>
    <submittedName>
        <fullName evidence="2">ABC-type taurine transport system, periplasmic component</fullName>
    </submittedName>
</protein>
<dbReference type="EMBL" id="UIGB01000001">
    <property type="protein sequence ID" value="SUU85997.1"/>
    <property type="molecule type" value="Genomic_DNA"/>
</dbReference>
<feature type="chain" id="PRO_5016565666" evidence="1">
    <location>
        <begin position="27"/>
        <end position="335"/>
    </location>
</feature>
<evidence type="ECO:0000313" key="2">
    <source>
        <dbReference type="EMBL" id="SUU85997.1"/>
    </source>
</evidence>
<dbReference type="OrthoDB" id="6788250at2"/>
<evidence type="ECO:0000313" key="3">
    <source>
        <dbReference type="Proteomes" id="UP000254343"/>
    </source>
</evidence>
<reference evidence="2 3" key="1">
    <citation type="submission" date="2018-06" db="EMBL/GenBank/DDBJ databases">
        <authorList>
            <consortium name="Pathogen Informatics"/>
            <person name="Doyle S."/>
        </authorList>
    </citation>
    <scope>NUCLEOTIDE SEQUENCE [LARGE SCALE GENOMIC DNA]</scope>
    <source>
        <strain evidence="2 3">NCTC12722</strain>
    </source>
</reference>
<dbReference type="Gene3D" id="3.40.190.10">
    <property type="entry name" value="Periplasmic binding protein-like II"/>
    <property type="match status" value="2"/>
</dbReference>